<evidence type="ECO:0000313" key="1">
    <source>
        <dbReference type="EMBL" id="MCJ2377862.1"/>
    </source>
</evidence>
<evidence type="ECO:0000313" key="2">
    <source>
        <dbReference type="Proteomes" id="UP001139488"/>
    </source>
</evidence>
<reference evidence="1" key="1">
    <citation type="submission" date="2021-11" db="EMBL/GenBank/DDBJ databases">
        <title>Vibrio ZSDE26 sp. nov. and Vibrio ZSDZ34 sp. nov., isolated from coastal seawater in Qingdao.</title>
        <authorList>
            <person name="Zhang P."/>
        </authorList>
    </citation>
    <scope>NUCLEOTIDE SEQUENCE</scope>
    <source>
        <strain evidence="1">ZSDZ34</strain>
    </source>
</reference>
<gene>
    <name evidence="1" type="ORF">LNL84_13575</name>
</gene>
<sequence>MILPSRSSFAQHDRTADKSAHISAYLTLLALWFFPGKVFRYDVASRDKGVAAGHQNPNGTLTQIEVNNRWVRDAQRTRINLEHEESLPASLFVGSRATLALYSGESRFWQFIARTRIQLVSWFHFIY</sequence>
<accession>A0A9X2AZI8</accession>
<protein>
    <submittedName>
        <fullName evidence="1">Uncharacterized protein</fullName>
    </submittedName>
</protein>
<dbReference type="EMBL" id="JAJNNZ010000011">
    <property type="protein sequence ID" value="MCJ2377862.1"/>
    <property type="molecule type" value="Genomic_DNA"/>
</dbReference>
<comment type="caution">
    <text evidence="1">The sequence shown here is derived from an EMBL/GenBank/DDBJ whole genome shotgun (WGS) entry which is preliminary data.</text>
</comment>
<proteinExistence type="predicted"/>
<dbReference type="AlphaFoldDB" id="A0A9X2AZI8"/>
<keyword evidence="2" id="KW-1185">Reference proteome</keyword>
<dbReference type="RefSeq" id="WP_244358110.1">
    <property type="nucleotide sequence ID" value="NZ_JAJNNZ010000011.1"/>
</dbReference>
<dbReference type="Proteomes" id="UP001139488">
    <property type="component" value="Unassembled WGS sequence"/>
</dbReference>
<name>A0A9X2AZI8_9VIBR</name>
<organism evidence="1 2">
    <name type="scientific">Vibrio gelatinilyticus</name>
    <dbReference type="NCBI Taxonomy" id="2893468"/>
    <lineage>
        <taxon>Bacteria</taxon>
        <taxon>Pseudomonadati</taxon>
        <taxon>Pseudomonadota</taxon>
        <taxon>Gammaproteobacteria</taxon>
        <taxon>Vibrionales</taxon>
        <taxon>Vibrionaceae</taxon>
        <taxon>Vibrio</taxon>
    </lineage>
</organism>